<dbReference type="EMBL" id="UNSH01000036">
    <property type="protein sequence ID" value="SZF01349.1"/>
    <property type="molecule type" value="Genomic_DNA"/>
</dbReference>
<dbReference type="Pfam" id="PF10680">
    <property type="entry name" value="RRN9"/>
    <property type="match status" value="1"/>
</dbReference>
<proteinExistence type="predicted"/>
<evidence type="ECO:0000256" key="1">
    <source>
        <dbReference type="SAM" id="MobiDB-lite"/>
    </source>
</evidence>
<dbReference type="InterPro" id="IPR019622">
    <property type="entry name" value="Rrn9_dom"/>
</dbReference>
<feature type="region of interest" description="Disordered" evidence="1">
    <location>
        <begin position="155"/>
        <end position="187"/>
    </location>
</feature>
<feature type="region of interest" description="Disordered" evidence="1">
    <location>
        <begin position="562"/>
        <end position="599"/>
    </location>
</feature>
<organism evidence="3 4">
    <name type="scientific">Blumeria hordei</name>
    <name type="common">Barley powdery mildew</name>
    <name type="synonym">Blumeria graminis f. sp. hordei</name>
    <dbReference type="NCBI Taxonomy" id="2867405"/>
    <lineage>
        <taxon>Eukaryota</taxon>
        <taxon>Fungi</taxon>
        <taxon>Dikarya</taxon>
        <taxon>Ascomycota</taxon>
        <taxon>Pezizomycotina</taxon>
        <taxon>Leotiomycetes</taxon>
        <taxon>Erysiphales</taxon>
        <taxon>Erysiphaceae</taxon>
        <taxon>Blumeria</taxon>
    </lineage>
</organism>
<feature type="compositionally biased region" description="Polar residues" evidence="1">
    <location>
        <begin position="176"/>
        <end position="187"/>
    </location>
</feature>
<evidence type="ECO:0000313" key="3">
    <source>
        <dbReference type="EMBL" id="SZF01349.1"/>
    </source>
</evidence>
<dbReference type="VEuPathDB" id="FungiDB:BLGHR1_12112"/>
<evidence type="ECO:0000313" key="4">
    <source>
        <dbReference type="Proteomes" id="UP000275772"/>
    </source>
</evidence>
<reference evidence="3 4" key="1">
    <citation type="submission" date="2017-11" db="EMBL/GenBank/DDBJ databases">
        <authorList>
            <person name="Kracher B."/>
        </authorList>
    </citation>
    <scope>NUCLEOTIDE SEQUENCE [LARGE SCALE GENOMIC DNA]</scope>
    <source>
        <strain evidence="3 4">RACE1</strain>
    </source>
</reference>
<feature type="compositionally biased region" description="Basic and acidic residues" evidence="1">
    <location>
        <begin position="563"/>
        <end position="573"/>
    </location>
</feature>
<protein>
    <recommendedName>
        <fullName evidence="2">Rrn9 domain-containing protein</fullName>
    </recommendedName>
</protein>
<feature type="compositionally biased region" description="Polar residues" evidence="1">
    <location>
        <begin position="579"/>
        <end position="588"/>
    </location>
</feature>
<dbReference type="AlphaFoldDB" id="A0A383UNH8"/>
<name>A0A383UNH8_BLUHO</name>
<evidence type="ECO:0000259" key="2">
    <source>
        <dbReference type="Pfam" id="PF10680"/>
    </source>
</evidence>
<feature type="domain" description="Rrn9" evidence="2">
    <location>
        <begin position="45"/>
        <end position="111"/>
    </location>
</feature>
<dbReference type="Proteomes" id="UP000275772">
    <property type="component" value="Unassembled WGS sequence"/>
</dbReference>
<accession>A0A383UNH8</accession>
<gene>
    <name evidence="3" type="ORF">BLGHR1_12112</name>
</gene>
<sequence>MSDYEAESGGSDSSAAIRLNRFQGKPQKWQYLTEQERGEYTSLVKTRDEDLGIHLYNAHILRQRAREYQEDPVNARINSEYAFLPENYRTYKPPDRWTAWPLPPDLVPKGTNNDLNRDGYDQFTFKREKANHPSTELEEILVAVALKDARKKFEDREFEDDMSQSYESDSIETTDNDNYQPNGDNITSLEIETDHTDTSESKNLESLSEPNLTPIFSLDDDKSFRQLRPLARHNLAKINEVLMALHNTRKTCHGFMNPEQRTEEVSTSNQILANIVSGVASNPTNETNLTRIIETYEHQTTNPSKKTRGRPPKTYERLDKETDEAFIVRIARLRKKSIPNFALYKEARKPKKIYTPKVKLEPRNPKFYAAGHRNKRNKRLGLRDWSELLGSAALAGIPSDVIARATQRCANLFDEGMEMRSMNETPIADKDSDLLTRYIPHQFHRELSLDPESTPCDNHAKAPFSKARKTRALITEDCKPRSGSTLRQVYFCSVSRCPRRINGFKDQDSLVRHLRKGHSFNEKFIKENLSSDEDLVGAVHVDGFLKRLKTRGEVKNKNRLISHRNDTRAKSDEEIVPNTLESASSEWVSSDAEDQKKAS</sequence>